<reference evidence="2" key="1">
    <citation type="submission" date="2021-12" db="EMBL/GenBank/DDBJ databases">
        <title>Comparative genomics, transcriptomics and evolutionary studies reveal genomic signatures of adaptation to plant cell wall in hemibiotrophic fungi.</title>
        <authorList>
            <consortium name="DOE Joint Genome Institute"/>
            <person name="Baroncelli R."/>
            <person name="Diaz J.F."/>
            <person name="Benocci T."/>
            <person name="Peng M."/>
            <person name="Battaglia E."/>
            <person name="Haridas S."/>
            <person name="Andreopoulos W."/>
            <person name="Labutti K."/>
            <person name="Pangilinan J."/>
            <person name="Floch G.L."/>
            <person name="Makela M.R."/>
            <person name="Henrissat B."/>
            <person name="Grigoriev I.V."/>
            <person name="Crouch J.A."/>
            <person name="De Vries R.P."/>
            <person name="Sukno S.A."/>
            <person name="Thon M.R."/>
        </authorList>
    </citation>
    <scope>NUCLEOTIDE SEQUENCE</scope>
    <source>
        <strain evidence="2">CBS 112980</strain>
    </source>
</reference>
<feature type="region of interest" description="Disordered" evidence="1">
    <location>
        <begin position="150"/>
        <end position="179"/>
    </location>
</feature>
<dbReference type="GeneID" id="85385905"/>
<dbReference type="AlphaFoldDB" id="A0AAD8XHD1"/>
<evidence type="ECO:0000256" key="1">
    <source>
        <dbReference type="SAM" id="MobiDB-lite"/>
    </source>
</evidence>
<sequence>MIGVRNETRNVWSAPHGYAYETNAYAYGRCICKCHAICITAAWERGIRPRRMLYCMSEKCWVVLHECEVQGVSHPRSTFFFLHLLRYCITILSFSHAPSITTITHPPSSPRPPLLHELCTGRFLASWGASPPSMAFRSVLHDSIPSTARSTPIQAYKPQTAPCTGRHTRGGEQRQWTTSFPSGTPLFALSVLYKARSGREEENMNAKNPPSSRHSRLGTGAAPWGKRLCCTRGRPASGLSFRDPSSHSGRLSTSKQAASGALSDAICSPVAWGQRMARADGS</sequence>
<comment type="caution">
    <text evidence="2">The sequence shown here is derived from an EMBL/GenBank/DDBJ whole genome shotgun (WGS) entry which is preliminary data.</text>
</comment>
<evidence type="ECO:0000313" key="3">
    <source>
        <dbReference type="Proteomes" id="UP001244207"/>
    </source>
</evidence>
<gene>
    <name evidence="2" type="ORF">BDZ83DRAFT_262559</name>
</gene>
<proteinExistence type="predicted"/>
<name>A0AAD8XHD1_GLOAC</name>
<dbReference type="Proteomes" id="UP001244207">
    <property type="component" value="Unassembled WGS sequence"/>
</dbReference>
<feature type="compositionally biased region" description="Polar residues" evidence="1">
    <location>
        <begin position="246"/>
        <end position="257"/>
    </location>
</feature>
<dbReference type="EMBL" id="JAHMHS010000033">
    <property type="protein sequence ID" value="KAK1726331.1"/>
    <property type="molecule type" value="Genomic_DNA"/>
</dbReference>
<accession>A0AAD8XHD1</accession>
<evidence type="ECO:0000313" key="2">
    <source>
        <dbReference type="EMBL" id="KAK1726331.1"/>
    </source>
</evidence>
<keyword evidence="3" id="KW-1185">Reference proteome</keyword>
<organism evidence="2 3">
    <name type="scientific">Glomerella acutata</name>
    <name type="common">Colletotrichum acutatum</name>
    <dbReference type="NCBI Taxonomy" id="27357"/>
    <lineage>
        <taxon>Eukaryota</taxon>
        <taxon>Fungi</taxon>
        <taxon>Dikarya</taxon>
        <taxon>Ascomycota</taxon>
        <taxon>Pezizomycotina</taxon>
        <taxon>Sordariomycetes</taxon>
        <taxon>Hypocreomycetidae</taxon>
        <taxon>Glomerellales</taxon>
        <taxon>Glomerellaceae</taxon>
        <taxon>Colletotrichum</taxon>
        <taxon>Colletotrichum acutatum species complex</taxon>
    </lineage>
</organism>
<dbReference type="RefSeq" id="XP_060366386.1">
    <property type="nucleotide sequence ID" value="XM_060502006.1"/>
</dbReference>
<feature type="region of interest" description="Disordered" evidence="1">
    <location>
        <begin position="198"/>
        <end position="258"/>
    </location>
</feature>
<protein>
    <submittedName>
        <fullName evidence="2">Uncharacterized protein</fullName>
    </submittedName>
</protein>